<feature type="compositionally biased region" description="Basic residues" evidence="1">
    <location>
        <begin position="104"/>
        <end position="115"/>
    </location>
</feature>
<reference evidence="2" key="1">
    <citation type="submission" date="2020-02" db="EMBL/GenBank/DDBJ databases">
        <authorList>
            <person name="Meier V. D."/>
        </authorList>
    </citation>
    <scope>NUCLEOTIDE SEQUENCE</scope>
    <source>
        <strain evidence="2">AVDCRST_MAG33</strain>
    </source>
</reference>
<feature type="non-terminal residue" evidence="2">
    <location>
        <position position="202"/>
    </location>
</feature>
<dbReference type="AlphaFoldDB" id="A0A6J4U8C6"/>
<dbReference type="EMBL" id="CADCWK010000021">
    <property type="protein sequence ID" value="CAA9543742.1"/>
    <property type="molecule type" value="Genomic_DNA"/>
</dbReference>
<feature type="non-terminal residue" evidence="2">
    <location>
        <position position="1"/>
    </location>
</feature>
<name>A0A6J4U8C6_9BACT</name>
<feature type="compositionally biased region" description="Basic residues" evidence="1">
    <location>
        <begin position="85"/>
        <end position="96"/>
    </location>
</feature>
<feature type="compositionally biased region" description="Basic and acidic residues" evidence="1">
    <location>
        <begin position="70"/>
        <end position="84"/>
    </location>
</feature>
<organism evidence="2">
    <name type="scientific">uncultured Thermomicrobiales bacterium</name>
    <dbReference type="NCBI Taxonomy" id="1645740"/>
    <lineage>
        <taxon>Bacteria</taxon>
        <taxon>Pseudomonadati</taxon>
        <taxon>Thermomicrobiota</taxon>
        <taxon>Thermomicrobia</taxon>
        <taxon>Thermomicrobiales</taxon>
        <taxon>environmental samples</taxon>
    </lineage>
</organism>
<protein>
    <submittedName>
        <fullName evidence="2">Uncharacterized protein</fullName>
    </submittedName>
</protein>
<feature type="compositionally biased region" description="Basic residues" evidence="1">
    <location>
        <begin position="28"/>
        <end position="52"/>
    </location>
</feature>
<accession>A0A6J4U8C6</accession>
<evidence type="ECO:0000256" key="1">
    <source>
        <dbReference type="SAM" id="MobiDB-lite"/>
    </source>
</evidence>
<proteinExistence type="predicted"/>
<feature type="region of interest" description="Disordered" evidence="1">
    <location>
        <begin position="1"/>
        <end position="202"/>
    </location>
</feature>
<gene>
    <name evidence="2" type="ORF">AVDCRST_MAG33-264</name>
</gene>
<sequence>VGGAAVHQQMGCRYAHPGRSLRRPTGLGHRRRHVRRDQRGRHQFPSGGRHRPAGPALEPLQDSPRGGEVSVDRTWRGRAHDPSRRHPAGCAHRSRRDGRAAPQAHRRHRGLRRLGRLPSGSPRDAGPAVGAGGLSRPRAAARSPRLPGSALALQQHRLPAGAAHRRTPDREFAGGRTRRSRLPAARTHRDGRLNLPRGPGAA</sequence>
<evidence type="ECO:0000313" key="2">
    <source>
        <dbReference type="EMBL" id="CAA9543742.1"/>
    </source>
</evidence>
<feature type="compositionally biased region" description="Low complexity" evidence="1">
    <location>
        <begin position="134"/>
        <end position="150"/>
    </location>
</feature>